<dbReference type="Proteomes" id="UP000315010">
    <property type="component" value="Unassembled WGS sequence"/>
</dbReference>
<keyword evidence="1" id="KW-1133">Transmembrane helix</keyword>
<protein>
    <recommendedName>
        <fullName evidence="4">Zinc-finger domain-containing protein</fullName>
    </recommendedName>
</protein>
<feature type="transmembrane region" description="Helical" evidence="1">
    <location>
        <begin position="68"/>
        <end position="86"/>
    </location>
</feature>
<gene>
    <name evidence="2" type="ORF">CA13_54140</name>
</gene>
<dbReference type="AlphaFoldDB" id="A0A5C5Z9R2"/>
<proteinExistence type="predicted"/>
<dbReference type="OrthoDB" id="292771at2"/>
<evidence type="ECO:0000313" key="2">
    <source>
        <dbReference type="EMBL" id="TWT83940.1"/>
    </source>
</evidence>
<evidence type="ECO:0008006" key="4">
    <source>
        <dbReference type="Google" id="ProtNLM"/>
    </source>
</evidence>
<organism evidence="2 3">
    <name type="scientific">Novipirellula herctigrandis</name>
    <dbReference type="NCBI Taxonomy" id="2527986"/>
    <lineage>
        <taxon>Bacteria</taxon>
        <taxon>Pseudomonadati</taxon>
        <taxon>Planctomycetota</taxon>
        <taxon>Planctomycetia</taxon>
        <taxon>Pirellulales</taxon>
        <taxon>Pirellulaceae</taxon>
        <taxon>Novipirellula</taxon>
    </lineage>
</organism>
<keyword evidence="1" id="KW-0472">Membrane</keyword>
<accession>A0A5C5Z9R2</accession>
<dbReference type="RefSeq" id="WP_146401400.1">
    <property type="nucleotide sequence ID" value="NZ_SJPJ01000001.1"/>
</dbReference>
<comment type="caution">
    <text evidence="2">The sequence shown here is derived from an EMBL/GenBank/DDBJ whole genome shotgun (WGS) entry which is preliminary data.</text>
</comment>
<sequence>MNCDDFVQRLHERIDERLSLEEDIPLQHHAAHCDVCGGQLFAWQQISRVLPTCEPVPKKSAARFVTRLAVSVAMIAASVFFAFVVMTSDPNSESSSPSLAMLSGSKPLLASSPMTIAAPDATAFVSKETTEQLTEQLTESPPSRIAASEWVDVVRKRDWVRQSMPTVQSFGRGVAPLGRSLLRAVTILTTSGNGQPS</sequence>
<keyword evidence="1" id="KW-0812">Transmembrane</keyword>
<keyword evidence="3" id="KW-1185">Reference proteome</keyword>
<dbReference type="EMBL" id="SJPJ01000001">
    <property type="protein sequence ID" value="TWT83940.1"/>
    <property type="molecule type" value="Genomic_DNA"/>
</dbReference>
<evidence type="ECO:0000313" key="3">
    <source>
        <dbReference type="Proteomes" id="UP000315010"/>
    </source>
</evidence>
<reference evidence="2 3" key="1">
    <citation type="submission" date="2019-02" db="EMBL/GenBank/DDBJ databases">
        <title>Deep-cultivation of Planctomycetes and their phenomic and genomic characterization uncovers novel biology.</title>
        <authorList>
            <person name="Wiegand S."/>
            <person name="Jogler M."/>
            <person name="Boedeker C."/>
            <person name="Pinto D."/>
            <person name="Vollmers J."/>
            <person name="Rivas-Marin E."/>
            <person name="Kohn T."/>
            <person name="Peeters S.H."/>
            <person name="Heuer A."/>
            <person name="Rast P."/>
            <person name="Oberbeckmann S."/>
            <person name="Bunk B."/>
            <person name="Jeske O."/>
            <person name="Meyerdierks A."/>
            <person name="Storesund J.E."/>
            <person name="Kallscheuer N."/>
            <person name="Luecker S."/>
            <person name="Lage O.M."/>
            <person name="Pohl T."/>
            <person name="Merkel B.J."/>
            <person name="Hornburger P."/>
            <person name="Mueller R.-W."/>
            <person name="Bruemmer F."/>
            <person name="Labrenz M."/>
            <person name="Spormann A.M."/>
            <person name="Op Den Camp H."/>
            <person name="Overmann J."/>
            <person name="Amann R."/>
            <person name="Jetten M.S.M."/>
            <person name="Mascher T."/>
            <person name="Medema M.H."/>
            <person name="Devos D.P."/>
            <person name="Kaster A.-K."/>
            <person name="Ovreas L."/>
            <person name="Rohde M."/>
            <person name="Galperin M.Y."/>
            <person name="Jogler C."/>
        </authorList>
    </citation>
    <scope>NUCLEOTIDE SEQUENCE [LARGE SCALE GENOMIC DNA]</scope>
    <source>
        <strain evidence="2 3">CA13</strain>
    </source>
</reference>
<evidence type="ECO:0000256" key="1">
    <source>
        <dbReference type="SAM" id="Phobius"/>
    </source>
</evidence>
<name>A0A5C5Z9R2_9BACT</name>